<feature type="compositionally biased region" description="Pro residues" evidence="1">
    <location>
        <begin position="321"/>
        <end position="330"/>
    </location>
</feature>
<evidence type="ECO:0008006" key="4">
    <source>
        <dbReference type="Google" id="ProtNLM"/>
    </source>
</evidence>
<dbReference type="Proteomes" id="UP000019423">
    <property type="component" value="Chromosome"/>
</dbReference>
<feature type="compositionally biased region" description="Low complexity" evidence="1">
    <location>
        <begin position="331"/>
        <end position="342"/>
    </location>
</feature>
<dbReference type="eggNOG" id="COG1216">
    <property type="taxonomic scope" value="Bacteria"/>
</dbReference>
<dbReference type="RefSeq" id="WP_071883119.1">
    <property type="nucleotide sequence ID" value="NZ_CP007145.1"/>
</dbReference>
<dbReference type="EMBL" id="CP007145">
    <property type="protein sequence ID" value="AHJ98374.1"/>
    <property type="molecule type" value="Genomic_DNA"/>
</dbReference>
<accession>W8EZ31</accession>
<reference evidence="2 3" key="1">
    <citation type="submission" date="2014-01" db="EMBL/GenBank/DDBJ databases">
        <title>Complete genome sequence of ionizing-radiation resistance bacterium Hymenobacter swuensis DY53.</title>
        <authorList>
            <person name="Jung J.-H."/>
            <person name="Jeong S.-W."/>
            <person name="Joe M.-H."/>
            <person name="Cho y.-j."/>
            <person name="Kim M.-K."/>
            <person name="Lim S.-Y."/>
        </authorList>
    </citation>
    <scope>NUCLEOTIDE SEQUENCE [LARGE SCALE GENOMIC DNA]</scope>
    <source>
        <strain evidence="2 3">DY53</strain>
    </source>
</reference>
<evidence type="ECO:0000256" key="1">
    <source>
        <dbReference type="SAM" id="MobiDB-lite"/>
    </source>
</evidence>
<evidence type="ECO:0000313" key="3">
    <source>
        <dbReference type="Proteomes" id="UP000019423"/>
    </source>
</evidence>
<dbReference type="InterPro" id="IPR029044">
    <property type="entry name" value="Nucleotide-diphossugar_trans"/>
</dbReference>
<dbReference type="PATRIC" id="fig|1227739.3.peg.2963"/>
<dbReference type="Gene3D" id="3.90.550.10">
    <property type="entry name" value="Spore Coat Polysaccharide Biosynthesis Protein SpsA, Chain A"/>
    <property type="match status" value="1"/>
</dbReference>
<feature type="region of interest" description="Disordered" evidence="1">
    <location>
        <begin position="315"/>
        <end position="342"/>
    </location>
</feature>
<organism evidence="2 3">
    <name type="scientific">Hymenobacter swuensis DY53</name>
    <dbReference type="NCBI Taxonomy" id="1227739"/>
    <lineage>
        <taxon>Bacteria</taxon>
        <taxon>Pseudomonadati</taxon>
        <taxon>Bacteroidota</taxon>
        <taxon>Cytophagia</taxon>
        <taxon>Cytophagales</taxon>
        <taxon>Hymenobacteraceae</taxon>
        <taxon>Hymenobacter</taxon>
    </lineage>
</organism>
<proteinExistence type="predicted"/>
<protein>
    <recommendedName>
        <fullName evidence="4">Nucleotide-diphospho-sugar transferase</fullName>
    </recommendedName>
</protein>
<dbReference type="KEGG" id="hsw:Hsw_2779"/>
<gene>
    <name evidence="2" type="ORF">Hsw_2779</name>
</gene>
<name>W8EZ31_9BACT</name>
<sequence>MLLSPDASAPLQTAVLLLIFNRPETTRRVFEAVRRARPPRLYLAADGPRTTHPDDPARCAAARAIVADIDWPCEVFTLFRTTNLNCGVGPASAIDWFFRQEEEGIILEDDCVPTPSFFRFCEELLGRYRHDTRVMHIGGNNFSREARAARPVEAESYYFSTQVNSWGWATWRRAWQLYDFHLNQFQPLQEQGKLRGLYSSGLESRYRLSKIASVLDLPEPPDVWDYQWHFAIVANSGLCVVPAVNLVGNIGFGDDSTHTQDATDEFANVPTRELSFPLRHPAQVLRDQRRDRQRFREFFWGRVSAKLRRTVRQLLHRAPARPTPARPALPLPTASRPHTQLA</sequence>
<dbReference type="SUPFAM" id="SSF53448">
    <property type="entry name" value="Nucleotide-diphospho-sugar transferases"/>
    <property type="match status" value="1"/>
</dbReference>
<dbReference type="STRING" id="1227739.Hsw_2779"/>
<dbReference type="AlphaFoldDB" id="W8EZ31"/>
<keyword evidence="3" id="KW-1185">Reference proteome</keyword>
<dbReference type="HOGENOM" id="CLU_054735_0_0_10"/>
<evidence type="ECO:0000313" key="2">
    <source>
        <dbReference type="EMBL" id="AHJ98374.1"/>
    </source>
</evidence>